<sequence>PSAPPQNIKCVSTKSTTILVSWLPPPVESQNGVLAGYSVCYSALDSEDTRPKELKNIPAQTTQILLDALEKWTMYRITVVAHTEVGPGPESPPVDIRTDEDVPSAPPRKVEVEVLNSTSIKVFWRSPTQNQQHGQIRGYQVHYVRMENGEASGLTSIKDVMLADAQ</sequence>
<feature type="domain" description="Fibronectin type-III" evidence="1">
    <location>
        <begin position="4"/>
        <end position="101"/>
    </location>
</feature>
<dbReference type="SMART" id="SM00060">
    <property type="entry name" value="FN3"/>
    <property type="match status" value="1"/>
</dbReference>
<dbReference type="EMBL" id="CM004466">
    <property type="protein sequence ID" value="OCU00265.1"/>
    <property type="molecule type" value="Genomic_DNA"/>
</dbReference>
<feature type="non-terminal residue" evidence="2">
    <location>
        <position position="166"/>
    </location>
</feature>
<feature type="non-terminal residue" evidence="2">
    <location>
        <position position="1"/>
    </location>
</feature>
<protein>
    <recommendedName>
        <fullName evidence="1">Fibronectin type-III domain-containing protein</fullName>
    </recommendedName>
</protein>
<dbReference type="OMA" id="ELYSIWI"/>
<dbReference type="PANTHER" id="PTHR46957:SF8">
    <property type="entry name" value="PROTEIN-TYROSINE-PHOSPHATASE"/>
    <property type="match status" value="1"/>
</dbReference>
<dbReference type="PANTHER" id="PTHR46957">
    <property type="entry name" value="CYTOKINE RECEPTOR"/>
    <property type="match status" value="1"/>
</dbReference>
<proteinExistence type="predicted"/>
<dbReference type="InterPro" id="IPR013783">
    <property type="entry name" value="Ig-like_fold"/>
</dbReference>
<dbReference type="FunFam" id="2.60.40.10:FF:000098">
    <property type="entry name" value="receptor-type tyrosine-protein phosphatase F isoform X1"/>
    <property type="match status" value="1"/>
</dbReference>
<dbReference type="Pfam" id="PF00041">
    <property type="entry name" value="fn3"/>
    <property type="match status" value="1"/>
</dbReference>
<dbReference type="Proteomes" id="UP000694892">
    <property type="component" value="Chromosome 1L"/>
</dbReference>
<accession>A0A974I3F9</accession>
<dbReference type="InterPro" id="IPR003961">
    <property type="entry name" value="FN3_dom"/>
</dbReference>
<feature type="domain" description="Fibronectin type-III" evidence="1">
    <location>
        <begin position="106"/>
        <end position="166"/>
    </location>
</feature>
<gene>
    <name evidence="2" type="ORF">XELAEV_1800603112mg</name>
</gene>
<evidence type="ECO:0000313" key="2">
    <source>
        <dbReference type="EMBL" id="OCU00265.1"/>
    </source>
</evidence>
<dbReference type="InterPro" id="IPR050713">
    <property type="entry name" value="RTP_Phos/Ushers"/>
</dbReference>
<dbReference type="AlphaFoldDB" id="A0A974I3F9"/>
<dbReference type="SUPFAM" id="SSF49265">
    <property type="entry name" value="Fibronectin type III"/>
    <property type="match status" value="1"/>
</dbReference>
<evidence type="ECO:0000259" key="1">
    <source>
        <dbReference type="PROSITE" id="PS50853"/>
    </source>
</evidence>
<reference evidence="3" key="1">
    <citation type="journal article" date="2016" name="Nature">
        <title>Genome evolution in the allotetraploid frog Xenopus laevis.</title>
        <authorList>
            <person name="Session A.M."/>
            <person name="Uno Y."/>
            <person name="Kwon T."/>
            <person name="Chapman J.A."/>
            <person name="Toyoda A."/>
            <person name="Takahashi S."/>
            <person name="Fukui A."/>
            <person name="Hikosaka A."/>
            <person name="Suzuki A."/>
            <person name="Kondo M."/>
            <person name="van Heeringen S.J."/>
            <person name="Quigley I."/>
            <person name="Heinz S."/>
            <person name="Ogino H."/>
            <person name="Ochi H."/>
            <person name="Hellsten U."/>
            <person name="Lyons J.B."/>
            <person name="Simakov O."/>
            <person name="Putnam N."/>
            <person name="Stites J."/>
            <person name="Kuroki Y."/>
            <person name="Tanaka T."/>
            <person name="Michiue T."/>
            <person name="Watanabe M."/>
            <person name="Bogdanovic O."/>
            <person name="Lister R."/>
            <person name="Georgiou G."/>
            <person name="Paranjpe S.S."/>
            <person name="van Kruijsbergen I."/>
            <person name="Shu S."/>
            <person name="Carlson J."/>
            <person name="Kinoshita T."/>
            <person name="Ohta Y."/>
            <person name="Mawaribuchi S."/>
            <person name="Jenkins J."/>
            <person name="Grimwood J."/>
            <person name="Schmutz J."/>
            <person name="Mitros T."/>
            <person name="Mozaffari S.V."/>
            <person name="Suzuki Y."/>
            <person name="Haramoto Y."/>
            <person name="Yamamoto T.S."/>
            <person name="Takagi C."/>
            <person name="Heald R."/>
            <person name="Miller K."/>
            <person name="Haudenschild C."/>
            <person name="Kitzman J."/>
            <person name="Nakayama T."/>
            <person name="Izutsu Y."/>
            <person name="Robert J."/>
            <person name="Fortriede J."/>
            <person name="Burns K."/>
            <person name="Lotay V."/>
            <person name="Karimi K."/>
            <person name="Yasuoka Y."/>
            <person name="Dichmann D.S."/>
            <person name="Flajnik M.F."/>
            <person name="Houston D.W."/>
            <person name="Shendure J."/>
            <person name="DuPasquier L."/>
            <person name="Vize P.D."/>
            <person name="Zorn A.M."/>
            <person name="Ito M."/>
            <person name="Marcotte E.M."/>
            <person name="Wallingford J.B."/>
            <person name="Ito Y."/>
            <person name="Asashima M."/>
            <person name="Ueno N."/>
            <person name="Matsuda Y."/>
            <person name="Veenstra G.J."/>
            <person name="Fujiyama A."/>
            <person name="Harland R.M."/>
            <person name="Taira M."/>
            <person name="Rokhsar D.S."/>
        </authorList>
    </citation>
    <scope>NUCLEOTIDE SEQUENCE [LARGE SCALE GENOMIC DNA]</scope>
    <source>
        <strain evidence="3">J</strain>
    </source>
</reference>
<dbReference type="Gene3D" id="2.60.40.10">
    <property type="entry name" value="Immunoglobulins"/>
    <property type="match status" value="2"/>
</dbReference>
<evidence type="ECO:0000313" key="3">
    <source>
        <dbReference type="Proteomes" id="UP000694892"/>
    </source>
</evidence>
<dbReference type="CDD" id="cd00063">
    <property type="entry name" value="FN3"/>
    <property type="match status" value="2"/>
</dbReference>
<name>A0A974I3F9_XENLA</name>
<dbReference type="InterPro" id="IPR036116">
    <property type="entry name" value="FN3_sf"/>
</dbReference>
<dbReference type="PROSITE" id="PS50853">
    <property type="entry name" value="FN3"/>
    <property type="match status" value="2"/>
</dbReference>
<organism evidence="2 3">
    <name type="scientific">Xenopus laevis</name>
    <name type="common">African clawed frog</name>
    <dbReference type="NCBI Taxonomy" id="8355"/>
    <lineage>
        <taxon>Eukaryota</taxon>
        <taxon>Metazoa</taxon>
        <taxon>Chordata</taxon>
        <taxon>Craniata</taxon>
        <taxon>Vertebrata</taxon>
        <taxon>Euteleostomi</taxon>
        <taxon>Amphibia</taxon>
        <taxon>Batrachia</taxon>
        <taxon>Anura</taxon>
        <taxon>Pipoidea</taxon>
        <taxon>Pipidae</taxon>
        <taxon>Xenopodinae</taxon>
        <taxon>Xenopus</taxon>
        <taxon>Xenopus</taxon>
    </lineage>
</organism>